<dbReference type="Gene3D" id="1.10.1660.10">
    <property type="match status" value="1"/>
</dbReference>
<dbReference type="AlphaFoldDB" id="A0AAX6BTB2"/>
<evidence type="ECO:0000256" key="1">
    <source>
        <dbReference type="SAM" id="Coils"/>
    </source>
</evidence>
<reference evidence="2" key="1">
    <citation type="journal article" date="2024" name="Appl Microbiol">
        <title>Effect of kuratsuki Bacillus and Priestia on Taste of Sake.</title>
        <authorList>
            <person name="Kobayashi K."/>
            <person name="Nishida H."/>
        </authorList>
    </citation>
    <scope>NUCLEOTIDE SEQUENCE</scope>
    <source>
        <strain evidence="2">B-12</strain>
    </source>
</reference>
<accession>A0AAX6BTB2</accession>
<dbReference type="SUPFAM" id="SSF46955">
    <property type="entry name" value="Putative DNA-binding domain"/>
    <property type="match status" value="1"/>
</dbReference>
<gene>
    <name evidence="2" type="ORF">ShirakiTB12_54340</name>
</gene>
<keyword evidence="1" id="KW-0175">Coiled coil</keyword>
<dbReference type="InterPro" id="IPR009061">
    <property type="entry name" value="DNA-bd_dom_put_sf"/>
</dbReference>
<proteinExistence type="predicted"/>
<evidence type="ECO:0000313" key="3">
    <source>
        <dbReference type="Proteomes" id="UP001165240"/>
    </source>
</evidence>
<dbReference type="EMBL" id="BSYK01000005">
    <property type="protein sequence ID" value="GMG76965.1"/>
    <property type="molecule type" value="Genomic_DNA"/>
</dbReference>
<feature type="coiled-coil region" evidence="1">
    <location>
        <begin position="96"/>
        <end position="137"/>
    </location>
</feature>
<comment type="caution">
    <text evidence="2">The sequence shown here is derived from an EMBL/GenBank/DDBJ whole genome shotgun (WGS) entry which is preliminary data.</text>
</comment>
<dbReference type="Proteomes" id="UP001165240">
    <property type="component" value="Unassembled WGS sequence"/>
</dbReference>
<dbReference type="RefSeq" id="WP_310876688.1">
    <property type="nucleotide sequence ID" value="NZ_BSYK01000005.1"/>
</dbReference>
<sequence length="187" mass="21974">MHNDTSQEKAYWSKEAAAMLNIATPTLRKYCNLMESHGYVFIRNAHNQRAFIQRDIIVIKNIQELFRTKDISVEQAIKTVVSDLPTNQLTPSVTVLENEDLDLKQVMAEIDEIKQDNEQLKNTLEEFKKLMIDQQEQIIQQQKYIAASLEKRDHHITQLLQQSIEKKKEKKLTWLQRIARISPRDTD</sequence>
<organism evidence="2 3">
    <name type="scientific">Priestia megaterium</name>
    <name type="common">Bacillus megaterium</name>
    <dbReference type="NCBI Taxonomy" id="1404"/>
    <lineage>
        <taxon>Bacteria</taxon>
        <taxon>Bacillati</taxon>
        <taxon>Bacillota</taxon>
        <taxon>Bacilli</taxon>
        <taxon>Bacillales</taxon>
        <taxon>Bacillaceae</taxon>
        <taxon>Priestia</taxon>
    </lineage>
</organism>
<evidence type="ECO:0000313" key="2">
    <source>
        <dbReference type="EMBL" id="GMG76965.1"/>
    </source>
</evidence>
<protein>
    <submittedName>
        <fullName evidence="2">DUF3967 domain-containing protein</fullName>
    </submittedName>
</protein>
<name>A0AAX6BTB2_PRIMG</name>